<protein>
    <submittedName>
        <fullName evidence="3">Uncharacterized protein</fullName>
    </submittedName>
</protein>
<keyword evidence="2" id="KW-0472">Membrane</keyword>
<keyword evidence="2" id="KW-0812">Transmembrane</keyword>
<gene>
    <name evidence="3" type="ORF">ACGLYG10_3083</name>
</gene>
<evidence type="ECO:0000256" key="2">
    <source>
        <dbReference type="SAM" id="Phobius"/>
    </source>
</evidence>
<proteinExistence type="predicted"/>
<feature type="transmembrane region" description="Helical" evidence="2">
    <location>
        <begin position="94"/>
        <end position="115"/>
    </location>
</feature>
<dbReference type="RefSeq" id="WP_073333920.1">
    <property type="nucleotide sequence ID" value="NZ_FQTT01000016.1"/>
</dbReference>
<feature type="region of interest" description="Disordered" evidence="1">
    <location>
        <begin position="1"/>
        <end position="49"/>
    </location>
</feature>
<dbReference type="OrthoDB" id="3261020at2"/>
<dbReference type="EMBL" id="FQTT01000016">
    <property type="protein sequence ID" value="SHE26828.1"/>
    <property type="molecule type" value="Genomic_DNA"/>
</dbReference>
<evidence type="ECO:0000256" key="1">
    <source>
        <dbReference type="SAM" id="MobiDB-lite"/>
    </source>
</evidence>
<evidence type="ECO:0000313" key="4">
    <source>
        <dbReference type="Proteomes" id="UP000184291"/>
    </source>
</evidence>
<dbReference type="AlphaFoldDB" id="A0A1M4S3R3"/>
<feature type="compositionally biased region" description="Pro residues" evidence="1">
    <location>
        <begin position="1"/>
        <end position="13"/>
    </location>
</feature>
<feature type="compositionally biased region" description="Low complexity" evidence="1">
    <location>
        <begin position="25"/>
        <end position="49"/>
    </location>
</feature>
<name>A0A1M4S3R3_9ACTO</name>
<keyword evidence="4" id="KW-1185">Reference proteome</keyword>
<reference evidence="4" key="1">
    <citation type="submission" date="2016-09" db="EMBL/GenBank/DDBJ databases">
        <authorList>
            <person name="Strepis N."/>
        </authorList>
    </citation>
    <scope>NUCLEOTIDE SEQUENCE [LARGE SCALE GENOMIC DNA]</scope>
</reference>
<feature type="transmembrane region" description="Helical" evidence="2">
    <location>
        <begin position="121"/>
        <end position="143"/>
    </location>
</feature>
<keyword evidence="2" id="KW-1133">Transmembrane helix</keyword>
<organism evidence="3 4">
    <name type="scientific">Actinomyces glycerinitolerans</name>
    <dbReference type="NCBI Taxonomy" id="1892869"/>
    <lineage>
        <taxon>Bacteria</taxon>
        <taxon>Bacillati</taxon>
        <taxon>Actinomycetota</taxon>
        <taxon>Actinomycetes</taxon>
        <taxon>Actinomycetales</taxon>
        <taxon>Actinomycetaceae</taxon>
        <taxon>Actinomyces</taxon>
    </lineage>
</organism>
<accession>A0A1M4S3R3</accession>
<evidence type="ECO:0000313" key="3">
    <source>
        <dbReference type="EMBL" id="SHE26828.1"/>
    </source>
</evidence>
<sequence length="159" mass="16937">MTQPPNPGQPYIPPSAGSASGSYNPQQYPPQAQQPASYPQAQAAQPGQPAQAQYQQAAYQAGSYAQPAAPKADSFMTNLFDGARDFASKYGKTIFIVGFVLYVAAWILSAINFTYFDFGEFLLTLLKTAPGVLTNILILRLIIEIAAKVGASKTDTPAA</sequence>
<dbReference type="Proteomes" id="UP000184291">
    <property type="component" value="Unassembled WGS sequence"/>
</dbReference>
<dbReference type="STRING" id="1892869.ACGLYG10_3083"/>